<dbReference type="EMBL" id="BAAANL010000004">
    <property type="protein sequence ID" value="GAA1864365.1"/>
    <property type="molecule type" value="Genomic_DNA"/>
</dbReference>
<accession>A0ABN2NDH0</accession>
<gene>
    <name evidence="1" type="ORF">GCM10009751_23070</name>
</gene>
<dbReference type="RefSeq" id="WP_344102846.1">
    <property type="nucleotide sequence ID" value="NZ_BAAANL010000004.1"/>
</dbReference>
<dbReference type="Proteomes" id="UP001501094">
    <property type="component" value="Unassembled WGS sequence"/>
</dbReference>
<organism evidence="1 2">
    <name type="scientific">Myceligenerans crystallogenes</name>
    <dbReference type="NCBI Taxonomy" id="316335"/>
    <lineage>
        <taxon>Bacteria</taxon>
        <taxon>Bacillati</taxon>
        <taxon>Actinomycetota</taxon>
        <taxon>Actinomycetes</taxon>
        <taxon>Micrococcales</taxon>
        <taxon>Promicromonosporaceae</taxon>
        <taxon>Myceligenerans</taxon>
    </lineage>
</organism>
<name>A0ABN2NDH0_9MICO</name>
<evidence type="ECO:0000313" key="2">
    <source>
        <dbReference type="Proteomes" id="UP001501094"/>
    </source>
</evidence>
<evidence type="ECO:0000313" key="1">
    <source>
        <dbReference type="EMBL" id="GAA1864365.1"/>
    </source>
</evidence>
<sequence length="156" mass="16735">MTTVPELSLPDADVPAGLCYEVPLDPRPIIIEKAPELKPVLARTSAGGFFEAARAGRSVGEARNALHRAAIAYAMSARPVERDDLASMLTGAAQEWSGTLARTGNRPPAPAPDPRLTTSLALLERIAAVTEDVLRTRRTTLLKPLLADIHDILPRN</sequence>
<reference evidence="1 2" key="1">
    <citation type="journal article" date="2019" name="Int. J. Syst. Evol. Microbiol.">
        <title>The Global Catalogue of Microorganisms (GCM) 10K type strain sequencing project: providing services to taxonomists for standard genome sequencing and annotation.</title>
        <authorList>
            <consortium name="The Broad Institute Genomics Platform"/>
            <consortium name="The Broad Institute Genome Sequencing Center for Infectious Disease"/>
            <person name="Wu L."/>
            <person name="Ma J."/>
        </authorList>
    </citation>
    <scope>NUCLEOTIDE SEQUENCE [LARGE SCALE GENOMIC DNA]</scope>
    <source>
        <strain evidence="1 2">JCM 14326</strain>
    </source>
</reference>
<comment type="caution">
    <text evidence="1">The sequence shown here is derived from an EMBL/GenBank/DDBJ whole genome shotgun (WGS) entry which is preliminary data.</text>
</comment>
<protein>
    <recommendedName>
        <fullName evidence="3">SAV-6107-like HEPN domain-containing protein</fullName>
    </recommendedName>
</protein>
<proteinExistence type="predicted"/>
<evidence type="ECO:0008006" key="3">
    <source>
        <dbReference type="Google" id="ProtNLM"/>
    </source>
</evidence>
<keyword evidence="2" id="KW-1185">Reference proteome</keyword>